<gene>
    <name evidence="1" type="ORF">A33Q_1473</name>
</gene>
<proteinExistence type="predicted"/>
<evidence type="ECO:0000313" key="2">
    <source>
        <dbReference type="Proteomes" id="UP000006073"/>
    </source>
</evidence>
<keyword evidence="2" id="KW-1185">Reference proteome</keyword>
<dbReference type="Proteomes" id="UP000006073">
    <property type="component" value="Unassembled WGS sequence"/>
</dbReference>
<dbReference type="EMBL" id="ALWO02000024">
    <property type="protein sequence ID" value="EOZ98111.1"/>
    <property type="molecule type" value="Genomic_DNA"/>
</dbReference>
<accession>S2E0Z9</accession>
<name>S2E0Z9_INDAL</name>
<dbReference type="AlphaFoldDB" id="S2E0Z9"/>
<organism evidence="1 2">
    <name type="scientific">Indibacter alkaliphilus (strain CCUG 57479 / KCTC 22604 / LW1)</name>
    <dbReference type="NCBI Taxonomy" id="1189612"/>
    <lineage>
        <taxon>Bacteria</taxon>
        <taxon>Pseudomonadati</taxon>
        <taxon>Bacteroidota</taxon>
        <taxon>Cytophagia</taxon>
        <taxon>Cytophagales</taxon>
        <taxon>Cyclobacteriaceae</taxon>
    </lineage>
</organism>
<dbReference type="STRING" id="1189612.A33Q_1473"/>
<comment type="caution">
    <text evidence="1">The sequence shown here is derived from an EMBL/GenBank/DDBJ whole genome shotgun (WGS) entry which is preliminary data.</text>
</comment>
<sequence length="45" mass="5250">MVQFSVSLEFYGKLETLMNLRYEVQFLLLVVSGEKLNPFGFLEGY</sequence>
<protein>
    <submittedName>
        <fullName evidence="1">Uncharacterized protein</fullName>
    </submittedName>
</protein>
<evidence type="ECO:0000313" key="1">
    <source>
        <dbReference type="EMBL" id="EOZ98111.1"/>
    </source>
</evidence>
<reference evidence="1 2" key="1">
    <citation type="journal article" date="2013" name="Genome Announc.">
        <title>Draft Genome Sequence of Indibacter alkaliphilus Strain LW1T, Isolated from Lonar Lake, a Haloalkaline Lake in the Buldana District of Maharashtra, India.</title>
        <authorList>
            <person name="Singh A."/>
            <person name="Kumar Jangir P."/>
            <person name="Sharma R."/>
            <person name="Singh A."/>
            <person name="Kumar Pinnaka A."/>
            <person name="Shivaji S."/>
        </authorList>
    </citation>
    <scope>NUCLEOTIDE SEQUENCE [LARGE SCALE GENOMIC DNA]</scope>
    <source>
        <strain evidence="2">CCUG 57479 / KCTC 22604 / LW1</strain>
    </source>
</reference>